<reference evidence="2 3" key="2">
    <citation type="submission" date="2018-11" db="EMBL/GenBank/DDBJ databases">
        <authorList>
            <consortium name="Pathogen Informatics"/>
        </authorList>
    </citation>
    <scope>NUCLEOTIDE SEQUENCE [LARGE SCALE GENOMIC DNA]</scope>
</reference>
<organism evidence="4">
    <name type="scientific">Gongylonema pulchrum</name>
    <dbReference type="NCBI Taxonomy" id="637853"/>
    <lineage>
        <taxon>Eukaryota</taxon>
        <taxon>Metazoa</taxon>
        <taxon>Ecdysozoa</taxon>
        <taxon>Nematoda</taxon>
        <taxon>Chromadorea</taxon>
        <taxon>Rhabditida</taxon>
        <taxon>Spirurina</taxon>
        <taxon>Spiruromorpha</taxon>
        <taxon>Spiruroidea</taxon>
        <taxon>Gongylonematidae</taxon>
        <taxon>Gongylonema</taxon>
    </lineage>
</organism>
<name>A0A183EF92_9BILA</name>
<keyword evidence="3" id="KW-1185">Reference proteome</keyword>
<dbReference type="WBParaSite" id="GPUH_0001965801-mRNA-1">
    <property type="protein sequence ID" value="GPUH_0001965801-mRNA-1"/>
    <property type="gene ID" value="GPUH_0001965801"/>
</dbReference>
<evidence type="ECO:0000313" key="3">
    <source>
        <dbReference type="Proteomes" id="UP000271098"/>
    </source>
</evidence>
<feature type="region of interest" description="Disordered" evidence="1">
    <location>
        <begin position="1"/>
        <end position="31"/>
    </location>
</feature>
<reference evidence="4" key="1">
    <citation type="submission" date="2016-06" db="UniProtKB">
        <authorList>
            <consortium name="WormBaseParasite"/>
        </authorList>
    </citation>
    <scope>IDENTIFICATION</scope>
</reference>
<dbReference type="AlphaFoldDB" id="A0A183EF92"/>
<evidence type="ECO:0000313" key="2">
    <source>
        <dbReference type="EMBL" id="VDN34251.1"/>
    </source>
</evidence>
<protein>
    <submittedName>
        <fullName evidence="4">BESS domain-containing protein</fullName>
    </submittedName>
</protein>
<evidence type="ECO:0000256" key="1">
    <source>
        <dbReference type="SAM" id="MobiDB-lite"/>
    </source>
</evidence>
<gene>
    <name evidence="2" type="ORF">GPUH_LOCUS19633</name>
</gene>
<accession>A0A183EF92</accession>
<dbReference type="EMBL" id="UYRT01088866">
    <property type="protein sequence ID" value="VDN34251.1"/>
    <property type="molecule type" value="Genomic_DNA"/>
</dbReference>
<sequence length="94" mass="11165">MQQPLQKERDTEAHRETVARDEMEWREDRHQTETLQHTRLRVIYDTIASSLPKKSLNDNLFQEMVFLPDLVGNLLRIRLPKPAMIANLEKPLCR</sequence>
<dbReference type="Proteomes" id="UP000271098">
    <property type="component" value="Unassembled WGS sequence"/>
</dbReference>
<proteinExistence type="predicted"/>
<evidence type="ECO:0000313" key="4">
    <source>
        <dbReference type="WBParaSite" id="GPUH_0001965801-mRNA-1"/>
    </source>
</evidence>
<dbReference type="OrthoDB" id="5866796at2759"/>